<sequence>MLPVCLSHVVKLYTHMKLVFYYYCCCCYYYYYLAS</sequence>
<proteinExistence type="predicted"/>
<reference evidence="1" key="1">
    <citation type="submission" date="2014-09" db="EMBL/GenBank/DDBJ databases">
        <authorList>
            <person name="Magalhaes I.L.F."/>
            <person name="Oliveira U."/>
            <person name="Santos F.R."/>
            <person name="Vidigal T.H.D.A."/>
            <person name="Brescovit A.D."/>
            <person name="Santos A.J."/>
        </authorList>
    </citation>
    <scope>NUCLEOTIDE SEQUENCE</scope>
    <source>
        <tissue evidence="1">Shoot tissue taken approximately 20 cm above the soil surface</tissue>
    </source>
</reference>
<dbReference type="AlphaFoldDB" id="A0A0A9T2E5"/>
<organism evidence="1">
    <name type="scientific">Arundo donax</name>
    <name type="common">Giant reed</name>
    <name type="synonym">Donax arundinaceus</name>
    <dbReference type="NCBI Taxonomy" id="35708"/>
    <lineage>
        <taxon>Eukaryota</taxon>
        <taxon>Viridiplantae</taxon>
        <taxon>Streptophyta</taxon>
        <taxon>Embryophyta</taxon>
        <taxon>Tracheophyta</taxon>
        <taxon>Spermatophyta</taxon>
        <taxon>Magnoliopsida</taxon>
        <taxon>Liliopsida</taxon>
        <taxon>Poales</taxon>
        <taxon>Poaceae</taxon>
        <taxon>PACMAD clade</taxon>
        <taxon>Arundinoideae</taxon>
        <taxon>Arundineae</taxon>
        <taxon>Arundo</taxon>
    </lineage>
</organism>
<reference evidence="1" key="2">
    <citation type="journal article" date="2015" name="Data Brief">
        <title>Shoot transcriptome of the giant reed, Arundo donax.</title>
        <authorList>
            <person name="Barrero R.A."/>
            <person name="Guerrero F.D."/>
            <person name="Moolhuijzen P."/>
            <person name="Goolsby J.A."/>
            <person name="Tidwell J."/>
            <person name="Bellgard S.E."/>
            <person name="Bellgard M.I."/>
        </authorList>
    </citation>
    <scope>NUCLEOTIDE SEQUENCE</scope>
    <source>
        <tissue evidence="1">Shoot tissue taken approximately 20 cm above the soil surface</tissue>
    </source>
</reference>
<dbReference type="EMBL" id="GBRH01273650">
    <property type="protein sequence ID" value="JAD24245.1"/>
    <property type="molecule type" value="Transcribed_RNA"/>
</dbReference>
<protein>
    <submittedName>
        <fullName evidence="1">Uncharacterized protein</fullName>
    </submittedName>
</protein>
<evidence type="ECO:0000313" key="1">
    <source>
        <dbReference type="EMBL" id="JAD24245.1"/>
    </source>
</evidence>
<name>A0A0A9T2E5_ARUDO</name>
<accession>A0A0A9T2E5</accession>